<evidence type="ECO:0008006" key="3">
    <source>
        <dbReference type="Google" id="ProtNLM"/>
    </source>
</evidence>
<dbReference type="AlphaFoldDB" id="A0A662ZDQ5"/>
<reference evidence="1 2" key="1">
    <citation type="submission" date="2016-10" db="EMBL/GenBank/DDBJ databases">
        <authorList>
            <person name="Varghese N."/>
            <person name="Submissions S."/>
        </authorList>
    </citation>
    <scope>NUCLEOTIDE SEQUENCE [LARGE SCALE GENOMIC DNA]</scope>
    <source>
        <strain evidence="1 2">22B</strain>
    </source>
</reference>
<proteinExistence type="predicted"/>
<evidence type="ECO:0000313" key="1">
    <source>
        <dbReference type="EMBL" id="SFK64224.1"/>
    </source>
</evidence>
<sequence length="379" mass="39794">DGLNLSEVMMMKRKIRHLDAIKHGSSLYSLNSMSIKPLSIAVCSVLAGMPLLSDATSFDPENIGESVTISGTLTLTRPYSDVYGNPATFTITSTGVVNYPLVGGFLYCFNNNSSTTQEADTNNNNTIINYGTINGSTAIPGQLAGGFIHQGLSVDYGSRIKANNNTVSLRSGSTTSNVIVYGGYVYDSSTRTIPGLEVSGNTVFIEDGSNVEKVYVYGGYAETENTASSGDVTVTNNKVIIGSGTYTGTIFGGSAISTAGSQVLKVQDNTVYLYGNADLSGAGIKGGEAEGAGTKTVSGNMLVFGYNNQAWAPSNYTIGNVQNFSTIRFDNATWGKTITVNYFANHSTDSSVTKVDASKVAFSGVDSLSSGDSYDMLTI</sequence>
<dbReference type="EMBL" id="FOSF01000172">
    <property type="protein sequence ID" value="SFK64224.1"/>
    <property type="molecule type" value="Genomic_DNA"/>
</dbReference>
<accession>A0A662ZDQ5</accession>
<keyword evidence="2" id="KW-1185">Reference proteome</keyword>
<feature type="non-terminal residue" evidence="1">
    <location>
        <position position="1"/>
    </location>
</feature>
<name>A0A662ZDQ5_9GAMM</name>
<protein>
    <recommendedName>
        <fullName evidence="3">Autotransporter outer membrane beta-barrel domain-containing protein</fullName>
    </recommendedName>
</protein>
<evidence type="ECO:0000313" key="2">
    <source>
        <dbReference type="Proteomes" id="UP000243374"/>
    </source>
</evidence>
<feature type="non-terminal residue" evidence="1">
    <location>
        <position position="379"/>
    </location>
</feature>
<gene>
    <name evidence="1" type="ORF">SAMN04487865_11721</name>
</gene>
<organism evidence="1 2">
    <name type="scientific">Succinivibrio dextrinosolvens</name>
    <dbReference type="NCBI Taxonomy" id="83771"/>
    <lineage>
        <taxon>Bacteria</taxon>
        <taxon>Pseudomonadati</taxon>
        <taxon>Pseudomonadota</taxon>
        <taxon>Gammaproteobacteria</taxon>
        <taxon>Aeromonadales</taxon>
        <taxon>Succinivibrionaceae</taxon>
        <taxon>Succinivibrio</taxon>
    </lineage>
</organism>
<dbReference type="Proteomes" id="UP000243374">
    <property type="component" value="Unassembled WGS sequence"/>
</dbReference>